<protein>
    <submittedName>
        <fullName evidence="2">Uncharacterized protein</fullName>
    </submittedName>
</protein>
<evidence type="ECO:0000256" key="1">
    <source>
        <dbReference type="SAM" id="MobiDB-lite"/>
    </source>
</evidence>
<feature type="non-terminal residue" evidence="2">
    <location>
        <position position="117"/>
    </location>
</feature>
<accession>A0A382MXA3</accession>
<organism evidence="2">
    <name type="scientific">marine metagenome</name>
    <dbReference type="NCBI Taxonomy" id="408172"/>
    <lineage>
        <taxon>unclassified sequences</taxon>
        <taxon>metagenomes</taxon>
        <taxon>ecological metagenomes</taxon>
    </lineage>
</organism>
<feature type="non-terminal residue" evidence="2">
    <location>
        <position position="1"/>
    </location>
</feature>
<dbReference type="EMBL" id="UINC01095936">
    <property type="protein sequence ID" value="SVC52407.1"/>
    <property type="molecule type" value="Genomic_DNA"/>
</dbReference>
<feature type="compositionally biased region" description="Basic and acidic residues" evidence="1">
    <location>
        <begin position="49"/>
        <end position="71"/>
    </location>
</feature>
<gene>
    <name evidence="2" type="ORF">METZ01_LOCUS305261</name>
</gene>
<evidence type="ECO:0000313" key="2">
    <source>
        <dbReference type="EMBL" id="SVC52407.1"/>
    </source>
</evidence>
<name>A0A382MXA3_9ZZZZ</name>
<feature type="region of interest" description="Disordered" evidence="1">
    <location>
        <begin position="1"/>
        <end position="117"/>
    </location>
</feature>
<sequence>WRHLRVQRQPQQRWSHRQPAAGRLRRGAGSGQSQGLRGDPRGQHSRTLRSADRIERADRDARRRGLPEGRCRARLSGHRPRSIDGGEAVAGGSAKHDKGDVPQEPEVAPPLQEDRAL</sequence>
<reference evidence="2" key="1">
    <citation type="submission" date="2018-05" db="EMBL/GenBank/DDBJ databases">
        <authorList>
            <person name="Lanie J.A."/>
            <person name="Ng W.-L."/>
            <person name="Kazmierczak K.M."/>
            <person name="Andrzejewski T.M."/>
            <person name="Davidsen T.M."/>
            <person name="Wayne K.J."/>
            <person name="Tettelin H."/>
            <person name="Glass J.I."/>
            <person name="Rusch D."/>
            <person name="Podicherti R."/>
            <person name="Tsui H.-C.T."/>
            <person name="Winkler M.E."/>
        </authorList>
    </citation>
    <scope>NUCLEOTIDE SEQUENCE</scope>
</reference>
<dbReference type="AlphaFoldDB" id="A0A382MXA3"/>
<proteinExistence type="predicted"/>